<accession>A0A0E9SW29</accession>
<dbReference type="AlphaFoldDB" id="A0A0E9SW29"/>
<reference evidence="1" key="1">
    <citation type="submission" date="2014-11" db="EMBL/GenBank/DDBJ databases">
        <authorList>
            <person name="Amaro Gonzalez C."/>
        </authorList>
    </citation>
    <scope>NUCLEOTIDE SEQUENCE</scope>
</reference>
<protein>
    <submittedName>
        <fullName evidence="1">Uncharacterized protein</fullName>
    </submittedName>
</protein>
<sequence>MDSITKITIMEILVEVLLKTTITKCLSVEHNKVFCKRINVLAEALNLPLFIFTIRNRCIVPLLWGCLKNILESSAAWSTPVI</sequence>
<dbReference type="EMBL" id="GBXM01063071">
    <property type="protein sequence ID" value="JAH45506.1"/>
    <property type="molecule type" value="Transcribed_RNA"/>
</dbReference>
<proteinExistence type="predicted"/>
<name>A0A0E9SW29_ANGAN</name>
<organism evidence="1">
    <name type="scientific">Anguilla anguilla</name>
    <name type="common">European freshwater eel</name>
    <name type="synonym">Muraena anguilla</name>
    <dbReference type="NCBI Taxonomy" id="7936"/>
    <lineage>
        <taxon>Eukaryota</taxon>
        <taxon>Metazoa</taxon>
        <taxon>Chordata</taxon>
        <taxon>Craniata</taxon>
        <taxon>Vertebrata</taxon>
        <taxon>Euteleostomi</taxon>
        <taxon>Actinopterygii</taxon>
        <taxon>Neopterygii</taxon>
        <taxon>Teleostei</taxon>
        <taxon>Anguilliformes</taxon>
        <taxon>Anguillidae</taxon>
        <taxon>Anguilla</taxon>
    </lineage>
</organism>
<evidence type="ECO:0000313" key="1">
    <source>
        <dbReference type="EMBL" id="JAH45506.1"/>
    </source>
</evidence>
<reference evidence="1" key="2">
    <citation type="journal article" date="2015" name="Fish Shellfish Immunol.">
        <title>Early steps in the European eel (Anguilla anguilla)-Vibrio vulnificus interaction in the gills: Role of the RtxA13 toxin.</title>
        <authorList>
            <person name="Callol A."/>
            <person name="Pajuelo D."/>
            <person name="Ebbesson L."/>
            <person name="Teles M."/>
            <person name="MacKenzie S."/>
            <person name="Amaro C."/>
        </authorList>
    </citation>
    <scope>NUCLEOTIDE SEQUENCE</scope>
</reference>